<keyword evidence="1" id="KW-1133">Transmembrane helix</keyword>
<keyword evidence="1" id="KW-0472">Membrane</keyword>
<accession>A0A163CFE6</accession>
<dbReference type="Proteomes" id="UP000185680">
    <property type="component" value="Chromosome"/>
</dbReference>
<keyword evidence="1" id="KW-1003">Cell membrane</keyword>
<comment type="function">
    <text evidence="1">Mechanosensitive channel that participates in the regulation of osmotic pressure changes within the cell, opening in response to stretch forces in the membrane lipid bilayer, without the need for other proteins. Contributes to normal resistance to hypoosmotic shock. Forms an ion channel of 1.0 nanosiemens conductance with a slight preference for anions.</text>
</comment>
<evidence type="ECO:0000313" key="3">
    <source>
        <dbReference type="EMBL" id="OAD41828.1"/>
    </source>
</evidence>
<dbReference type="PANTHER" id="PTHR30221:SF1">
    <property type="entry name" value="SMALL-CONDUCTANCE MECHANOSENSITIVE CHANNEL"/>
    <property type="match status" value="1"/>
</dbReference>
<dbReference type="PANTHER" id="PTHR30221">
    <property type="entry name" value="SMALL-CONDUCTANCE MECHANOSENSITIVE CHANNEL"/>
    <property type="match status" value="1"/>
</dbReference>
<gene>
    <name evidence="2" type="ORF">LPB072_12395</name>
    <name evidence="3" type="ORF">LPB72_11015</name>
</gene>
<proteinExistence type="inferred from homology"/>
<keyword evidence="1" id="KW-0406">Ion transport</keyword>
<feature type="transmembrane region" description="Helical" evidence="1">
    <location>
        <begin position="20"/>
        <end position="40"/>
    </location>
</feature>
<sequence>MDVLLESLQSTLGAHLPQIMGALGILVLGWFVAVAVKAGAKKALGALGTNNRFSGLTGTGVDIEGAVGLGLFWVVILLTLMAVFNSLDLDQVSGPFAALTTQLFEFAPRLIGGLVLALVAWLLASAVRTVTQKLLDKTELDDKLSAQADMAPMSQSLAGALFWLVILLFVPAILGALEMRGMLTPLSAMVTKTLDFLPNVVAALVVGGVGWIVATVLRKLTTNLSHTAGVDTLGNKAGLVDSVKLSRVAGLLVFVVVFVPSLIAALDALKIEAISGPATQMLDQIMAAVPHIIAASLVLVLTWFVARFASLLLTSLLGAMGFDTLPARVGMEQAFAKTTASRFVGHLVMFFAMLFASVEAANQLGFGQVSNVVTTFITFGGDILLGSAILVIGFWLANLAYDAIDRASGANSSGLARIARYAILALVIAMGLRAMGIADDIVNLAFGLTLGAIAVAVALSFGLGGREAAGKLAEHWLANWRKD</sequence>
<comment type="caution">
    <text evidence="1">Lacks conserved residue(s) required for the propagation of feature annotation.</text>
</comment>
<evidence type="ECO:0000313" key="2">
    <source>
        <dbReference type="EMBL" id="AOW13537.1"/>
    </source>
</evidence>
<reference evidence="2 5" key="2">
    <citation type="submission" date="2016-10" db="EMBL/GenBank/DDBJ databases">
        <title>Hydorgenophaga sp. LPB0072 isolated from gastropod.</title>
        <authorList>
            <person name="Kim E."/>
            <person name="Yi H."/>
        </authorList>
    </citation>
    <scope>NUCLEOTIDE SEQUENCE [LARGE SCALE GENOMIC DNA]</scope>
    <source>
        <strain evidence="2 5">LPB0072</strain>
    </source>
</reference>
<evidence type="ECO:0000313" key="5">
    <source>
        <dbReference type="Proteomes" id="UP000185680"/>
    </source>
</evidence>
<reference evidence="3 4" key="1">
    <citation type="submission" date="2016-02" db="EMBL/GenBank/DDBJ databases">
        <title>Draft genome sequence of Hydrogenophaga sp. LPB0072.</title>
        <authorList>
            <person name="Shin S.-K."/>
            <person name="Yi H."/>
        </authorList>
    </citation>
    <scope>NUCLEOTIDE SEQUENCE [LARGE SCALE GENOMIC DNA]</scope>
    <source>
        <strain evidence="3 4">LPB0072</strain>
    </source>
</reference>
<feature type="transmembrane region" description="Helical" evidence="1">
    <location>
        <begin position="106"/>
        <end position="127"/>
    </location>
</feature>
<dbReference type="EMBL" id="LVWD01000013">
    <property type="protein sequence ID" value="OAD41828.1"/>
    <property type="molecule type" value="Genomic_DNA"/>
</dbReference>
<organism evidence="2 5">
    <name type="scientific">Hydrogenophaga crassostreae</name>
    <dbReference type="NCBI Taxonomy" id="1763535"/>
    <lineage>
        <taxon>Bacteria</taxon>
        <taxon>Pseudomonadati</taxon>
        <taxon>Pseudomonadota</taxon>
        <taxon>Betaproteobacteria</taxon>
        <taxon>Burkholderiales</taxon>
        <taxon>Comamonadaceae</taxon>
        <taxon>Hydrogenophaga</taxon>
    </lineage>
</organism>
<dbReference type="GO" id="GO:0005886">
    <property type="term" value="C:plasma membrane"/>
    <property type="evidence" value="ECO:0007669"/>
    <property type="project" value="UniProtKB-SubCell"/>
</dbReference>
<dbReference type="STRING" id="1763535.LPB072_12395"/>
<keyword evidence="1" id="KW-0407">Ion channel</keyword>
<dbReference type="InterPro" id="IPR008910">
    <property type="entry name" value="MSC_TM_helix"/>
</dbReference>
<feature type="transmembrane region" description="Helical" evidence="1">
    <location>
        <begin position="373"/>
        <end position="397"/>
    </location>
</feature>
<dbReference type="GO" id="GO:0008381">
    <property type="term" value="F:mechanosensitive monoatomic ion channel activity"/>
    <property type="evidence" value="ECO:0007669"/>
    <property type="project" value="InterPro"/>
</dbReference>
<feature type="transmembrane region" description="Helical" evidence="1">
    <location>
        <begin position="289"/>
        <end position="322"/>
    </location>
</feature>
<dbReference type="AlphaFoldDB" id="A0A163CFE6"/>
<comment type="similarity">
    <text evidence="1">Belongs to the MscS (TC 1.A.23) family.</text>
</comment>
<keyword evidence="1" id="KW-0813">Transport</keyword>
<protein>
    <recommendedName>
        <fullName evidence="1">Small-conductance mechanosensitive channel</fullName>
    </recommendedName>
</protein>
<evidence type="ECO:0000313" key="4">
    <source>
        <dbReference type="Proteomes" id="UP000185657"/>
    </source>
</evidence>
<dbReference type="Pfam" id="PF05552">
    <property type="entry name" value="MS_channel_1st_1"/>
    <property type="match status" value="4"/>
</dbReference>
<keyword evidence="1" id="KW-0997">Cell inner membrane</keyword>
<comment type="subcellular location">
    <subcellularLocation>
        <location evidence="1">Cell inner membrane</location>
        <topology evidence="1">Multi-pass membrane protein</topology>
    </subcellularLocation>
</comment>
<feature type="transmembrane region" description="Helical" evidence="1">
    <location>
        <begin position="61"/>
        <end position="86"/>
    </location>
</feature>
<keyword evidence="1" id="KW-0812">Transmembrane</keyword>
<feature type="transmembrane region" description="Helical" evidence="1">
    <location>
        <begin position="248"/>
        <end position="269"/>
    </location>
</feature>
<feature type="transmembrane region" description="Helical" evidence="1">
    <location>
        <begin position="444"/>
        <end position="463"/>
    </location>
</feature>
<dbReference type="InterPro" id="IPR045275">
    <property type="entry name" value="MscS_archaea/bacteria_type"/>
</dbReference>
<evidence type="ECO:0000256" key="1">
    <source>
        <dbReference type="RuleBase" id="RU369025"/>
    </source>
</evidence>
<feature type="transmembrane region" description="Helical" evidence="1">
    <location>
        <begin position="343"/>
        <end position="361"/>
    </location>
</feature>
<dbReference type="Proteomes" id="UP000185657">
    <property type="component" value="Unassembled WGS sequence"/>
</dbReference>
<feature type="transmembrane region" description="Helical" evidence="1">
    <location>
        <begin position="196"/>
        <end position="217"/>
    </location>
</feature>
<feature type="transmembrane region" description="Helical" evidence="1">
    <location>
        <begin position="418"/>
        <end position="438"/>
    </location>
</feature>
<dbReference type="KEGG" id="hyl:LPB072_12395"/>
<comment type="subunit">
    <text evidence="1">Homoheptamer.</text>
</comment>
<name>A0A163CFE6_9BURK</name>
<dbReference type="EMBL" id="CP017476">
    <property type="protein sequence ID" value="AOW13537.1"/>
    <property type="molecule type" value="Genomic_DNA"/>
</dbReference>
<feature type="transmembrane region" description="Helical" evidence="1">
    <location>
        <begin position="157"/>
        <end position="176"/>
    </location>
</feature>
<keyword evidence="4" id="KW-1185">Reference proteome</keyword>
<dbReference type="OrthoDB" id="1411407at2"/>
<dbReference type="NCBIfam" id="NF033912">
    <property type="entry name" value="msc"/>
    <property type="match status" value="1"/>
</dbReference>